<comment type="caution">
    <text evidence="3">The sequence shown here is derived from an EMBL/GenBank/DDBJ whole genome shotgun (WGS) entry which is preliminary data.</text>
</comment>
<dbReference type="InterPro" id="IPR006311">
    <property type="entry name" value="TAT_signal"/>
</dbReference>
<dbReference type="InterPro" id="IPR043137">
    <property type="entry name" value="GGT_ssub_C"/>
</dbReference>
<dbReference type="RefSeq" id="WP_193930050.1">
    <property type="nucleotide sequence ID" value="NZ_JADEYC010000042.1"/>
</dbReference>
<accession>A0A929BAN9</accession>
<gene>
    <name evidence="3" type="ORF">IQ251_18310</name>
</gene>
<dbReference type="AlphaFoldDB" id="A0A929BAN9"/>
<reference evidence="3" key="1">
    <citation type="submission" date="2020-10" db="EMBL/GenBank/DDBJ databases">
        <title>Diversity and distribution of actinomycetes associated with coral in the coast of Hainan.</title>
        <authorList>
            <person name="Li F."/>
        </authorList>
    </citation>
    <scope>NUCLEOTIDE SEQUENCE</scope>
    <source>
        <strain evidence="3">HNM0983</strain>
    </source>
</reference>
<keyword evidence="2" id="KW-0732">Signal</keyword>
<feature type="compositionally biased region" description="Low complexity" evidence="1">
    <location>
        <begin position="27"/>
        <end position="44"/>
    </location>
</feature>
<evidence type="ECO:0000256" key="2">
    <source>
        <dbReference type="SAM" id="SignalP"/>
    </source>
</evidence>
<dbReference type="Gene3D" id="1.10.246.130">
    <property type="match status" value="1"/>
</dbReference>
<dbReference type="InterPro" id="IPR029055">
    <property type="entry name" value="Ntn_hydrolases_N"/>
</dbReference>
<dbReference type="PRINTS" id="PR01210">
    <property type="entry name" value="GGTRANSPTASE"/>
</dbReference>
<dbReference type="Pfam" id="PF01019">
    <property type="entry name" value="G_glu_transpept"/>
    <property type="match status" value="1"/>
</dbReference>
<sequence>MTDLSRPTRRSVLKAGATTAAALSAASTAGGTAATAAPRGPATTISDTPFGIPTADVPEPGVRIDAPAGDRNVGWGGQSRAEVLARNGAVATSQSVAAQVGARILAEGGTSADAAVATAAALGLVEVPSASIGGDSFALHYCAADRIVHGISAAGWAPGAWSRRYFADRGFDERTGMPYTGIDSATVPGAVEGWHRLLDRFGRKDFHDVLEPAAQLAAQGFGLTERVRDDWHGKVDLLREDPDSARTFLIGDRSPELYSVVRNPELAHAYRTLQRGGRDAFYRGEIARAIVAKSERTGGAVTARDLADYRAQWVEPVSVDYHGYRMHQLPPPNQGFAALIMLGIIKQFPRVLGVDLAAEGPRSTRFWHLLIEAKKRAYDDLNRYNGDPDFVDVPLQRLLSDEHAAELCRRIDPDRAQPPEYPGVVNSGTVYLTTADRWGNMTSFIYSNFDKFGSGVAIPDYGFPLHNRGAMFDLAADRPNTVAGHKRPYHTLMPAFVTREGRPVLSFGNMGGDAQAQAQALEMVYMIDLGFNPQAATDAARFCHNQFDDALELERELHEEFGAQLAALGHRLDPPSSSGVGGYQAILFTPEHAGEWPRSTGPLGPVNGVYRAASDHRKDGSAVGW</sequence>
<feature type="chain" id="PRO_5038998798" evidence="2">
    <location>
        <begin position="30"/>
        <end position="625"/>
    </location>
</feature>
<feature type="region of interest" description="Disordered" evidence="1">
    <location>
        <begin position="27"/>
        <end position="73"/>
    </location>
</feature>
<evidence type="ECO:0000313" key="3">
    <source>
        <dbReference type="EMBL" id="MBE9376409.1"/>
    </source>
</evidence>
<evidence type="ECO:0000313" key="4">
    <source>
        <dbReference type="Proteomes" id="UP000598360"/>
    </source>
</evidence>
<name>A0A929BAN9_9PSEU</name>
<proteinExistence type="predicted"/>
<feature type="signal peptide" evidence="2">
    <location>
        <begin position="1"/>
        <end position="29"/>
    </location>
</feature>
<dbReference type="Gene3D" id="3.60.20.40">
    <property type="match status" value="1"/>
</dbReference>
<dbReference type="SUPFAM" id="SSF56235">
    <property type="entry name" value="N-terminal nucleophile aminohydrolases (Ntn hydrolases)"/>
    <property type="match status" value="1"/>
</dbReference>
<protein>
    <submittedName>
        <fullName evidence="3">Gamma-glutamyltransferase family protein</fullName>
    </submittedName>
</protein>
<organism evidence="3 4">
    <name type="scientific">Saccharopolyspora montiporae</name>
    <dbReference type="NCBI Taxonomy" id="2781240"/>
    <lineage>
        <taxon>Bacteria</taxon>
        <taxon>Bacillati</taxon>
        <taxon>Actinomycetota</taxon>
        <taxon>Actinomycetes</taxon>
        <taxon>Pseudonocardiales</taxon>
        <taxon>Pseudonocardiaceae</taxon>
        <taxon>Saccharopolyspora</taxon>
    </lineage>
</organism>
<dbReference type="InterPro" id="IPR052896">
    <property type="entry name" value="GGT-like_enzyme"/>
</dbReference>
<dbReference type="PANTHER" id="PTHR43881">
    <property type="entry name" value="GAMMA-GLUTAMYLTRANSPEPTIDASE (AFU_ORTHOLOGUE AFUA_4G13580)"/>
    <property type="match status" value="1"/>
</dbReference>
<dbReference type="PROSITE" id="PS51318">
    <property type="entry name" value="TAT"/>
    <property type="match status" value="1"/>
</dbReference>
<keyword evidence="4" id="KW-1185">Reference proteome</keyword>
<dbReference type="PANTHER" id="PTHR43881:SF5">
    <property type="entry name" value="GAMMA-GLUTAMYLTRANSPEPTIDASE"/>
    <property type="match status" value="1"/>
</dbReference>
<dbReference type="InterPro" id="IPR043138">
    <property type="entry name" value="GGT_lsub"/>
</dbReference>
<evidence type="ECO:0000256" key="1">
    <source>
        <dbReference type="SAM" id="MobiDB-lite"/>
    </source>
</evidence>
<dbReference type="EMBL" id="JADEYC010000042">
    <property type="protein sequence ID" value="MBE9376409.1"/>
    <property type="molecule type" value="Genomic_DNA"/>
</dbReference>
<dbReference type="Proteomes" id="UP000598360">
    <property type="component" value="Unassembled WGS sequence"/>
</dbReference>